<organism evidence="2">
    <name type="scientific">Arundo donax</name>
    <name type="common">Giant reed</name>
    <name type="synonym">Donax arundinaceus</name>
    <dbReference type="NCBI Taxonomy" id="35708"/>
    <lineage>
        <taxon>Eukaryota</taxon>
        <taxon>Viridiplantae</taxon>
        <taxon>Streptophyta</taxon>
        <taxon>Embryophyta</taxon>
        <taxon>Tracheophyta</taxon>
        <taxon>Spermatophyta</taxon>
        <taxon>Magnoliopsida</taxon>
        <taxon>Liliopsida</taxon>
        <taxon>Poales</taxon>
        <taxon>Poaceae</taxon>
        <taxon>PACMAD clade</taxon>
        <taxon>Arundinoideae</taxon>
        <taxon>Arundineae</taxon>
        <taxon>Arundo</taxon>
    </lineage>
</organism>
<proteinExistence type="predicted"/>
<sequence length="68" mass="7722">MRSSNVFPFPLNIHFVGSNPASRARRSSLPLTRTAPHPSSRRSRSRGRLLLAFTAYPTTERSPWRASR</sequence>
<dbReference type="EMBL" id="GBRH01279560">
    <property type="protein sequence ID" value="JAD18335.1"/>
    <property type="molecule type" value="Transcribed_RNA"/>
</dbReference>
<dbReference type="AlphaFoldDB" id="A0A0A8Y0B4"/>
<accession>A0A0A8Y0B4</accession>
<feature type="region of interest" description="Disordered" evidence="1">
    <location>
        <begin position="20"/>
        <end position="52"/>
    </location>
</feature>
<name>A0A0A8Y0B4_ARUDO</name>
<evidence type="ECO:0000313" key="2">
    <source>
        <dbReference type="EMBL" id="JAD18335.1"/>
    </source>
</evidence>
<reference evidence="2" key="1">
    <citation type="submission" date="2014-09" db="EMBL/GenBank/DDBJ databases">
        <authorList>
            <person name="Magalhaes I.L.F."/>
            <person name="Oliveira U."/>
            <person name="Santos F.R."/>
            <person name="Vidigal T.H.D.A."/>
            <person name="Brescovit A.D."/>
            <person name="Santos A.J."/>
        </authorList>
    </citation>
    <scope>NUCLEOTIDE SEQUENCE</scope>
    <source>
        <tissue evidence="2">Shoot tissue taken approximately 20 cm above the soil surface</tissue>
    </source>
</reference>
<reference evidence="2" key="2">
    <citation type="journal article" date="2015" name="Data Brief">
        <title>Shoot transcriptome of the giant reed, Arundo donax.</title>
        <authorList>
            <person name="Barrero R.A."/>
            <person name="Guerrero F.D."/>
            <person name="Moolhuijzen P."/>
            <person name="Goolsby J.A."/>
            <person name="Tidwell J."/>
            <person name="Bellgard S.E."/>
            <person name="Bellgard M.I."/>
        </authorList>
    </citation>
    <scope>NUCLEOTIDE SEQUENCE</scope>
    <source>
        <tissue evidence="2">Shoot tissue taken approximately 20 cm above the soil surface</tissue>
    </source>
</reference>
<protein>
    <submittedName>
        <fullName evidence="2">Uncharacterized protein</fullName>
    </submittedName>
</protein>
<evidence type="ECO:0000256" key="1">
    <source>
        <dbReference type="SAM" id="MobiDB-lite"/>
    </source>
</evidence>